<reference evidence="1" key="2">
    <citation type="submission" date="2020-09" db="EMBL/GenBank/DDBJ databases">
        <authorList>
            <person name="Sun Q."/>
            <person name="Zhou Y."/>
        </authorList>
    </citation>
    <scope>NUCLEOTIDE SEQUENCE</scope>
    <source>
        <strain evidence="1">CGMCC 1.15958</strain>
    </source>
</reference>
<keyword evidence="2" id="KW-1185">Reference proteome</keyword>
<proteinExistence type="predicted"/>
<evidence type="ECO:0008006" key="3">
    <source>
        <dbReference type="Google" id="ProtNLM"/>
    </source>
</evidence>
<gene>
    <name evidence="1" type="ORF">GCM10011514_03040</name>
</gene>
<protein>
    <recommendedName>
        <fullName evidence="3">Virginiamycin B lyase</fullName>
    </recommendedName>
</protein>
<dbReference type="InterPro" id="IPR051344">
    <property type="entry name" value="Vgb"/>
</dbReference>
<dbReference type="EMBL" id="BMKK01000001">
    <property type="protein sequence ID" value="GGD42447.1"/>
    <property type="molecule type" value="Genomic_DNA"/>
</dbReference>
<evidence type="ECO:0000313" key="2">
    <source>
        <dbReference type="Proteomes" id="UP000609064"/>
    </source>
</evidence>
<comment type="caution">
    <text evidence="1">The sequence shown here is derived from an EMBL/GenBank/DDBJ whole genome shotgun (WGS) entry which is preliminary data.</text>
</comment>
<evidence type="ECO:0000313" key="1">
    <source>
        <dbReference type="EMBL" id="GGD42447.1"/>
    </source>
</evidence>
<dbReference type="InterPro" id="IPR015943">
    <property type="entry name" value="WD40/YVTN_repeat-like_dom_sf"/>
</dbReference>
<dbReference type="PANTHER" id="PTHR40274:SF3">
    <property type="entry name" value="VIRGINIAMYCIN B LYASE"/>
    <property type="match status" value="1"/>
</dbReference>
<sequence>MNTITEYKLNWPSASKMSTHELVCDASGIYVTGQNMNCLAKVTYDGHITFHQFQGNPGPHGLLIDAKGRLWVSFEFEGRVVCLDKDFNIVQSVDVRMYTQGAKTPINPAPHGIGLDADGETIWFTGKRTSTLGKINPNGTVEHFELPQLAAMPIFLSAGPYNVPDKKMWGTQLLGNKIYNATKDGVVTEFPIPTANSRPIAIIPDPSEPFMWFTEEAGNKIGRIDMDGNITEFSVPMVQKNVILGSLSFDNEGNIWVQCYVKHDAPMSMDHHDMATMQQSVAENDYVVKFDKSIRQSPNGDIAGVPIFWYKTPSQRTMMHRIRMGMDGNLWFTEMDTDTLGKITLG</sequence>
<organism evidence="1 2">
    <name type="scientific">Emticicia aquatilis</name>
    <dbReference type="NCBI Taxonomy" id="1537369"/>
    <lineage>
        <taxon>Bacteria</taxon>
        <taxon>Pseudomonadati</taxon>
        <taxon>Bacteroidota</taxon>
        <taxon>Cytophagia</taxon>
        <taxon>Cytophagales</taxon>
        <taxon>Leadbetterellaceae</taxon>
        <taxon>Emticicia</taxon>
    </lineage>
</organism>
<dbReference type="RefSeq" id="WP_188763940.1">
    <property type="nucleotide sequence ID" value="NZ_BMKK01000001.1"/>
</dbReference>
<dbReference type="PANTHER" id="PTHR40274">
    <property type="entry name" value="VIRGINIAMYCIN B LYASE"/>
    <property type="match status" value="1"/>
</dbReference>
<dbReference type="SUPFAM" id="SSF63829">
    <property type="entry name" value="Calcium-dependent phosphotriesterase"/>
    <property type="match status" value="1"/>
</dbReference>
<accession>A0A916YFF7</accession>
<dbReference type="Proteomes" id="UP000609064">
    <property type="component" value="Unassembled WGS sequence"/>
</dbReference>
<dbReference type="Pfam" id="PF24684">
    <property type="entry name" value="Vgb_lyase"/>
    <property type="match status" value="1"/>
</dbReference>
<name>A0A916YFF7_9BACT</name>
<dbReference type="AlphaFoldDB" id="A0A916YFF7"/>
<reference evidence="1" key="1">
    <citation type="journal article" date="2014" name="Int. J. Syst. Evol. Microbiol.">
        <title>Complete genome sequence of Corynebacterium casei LMG S-19264T (=DSM 44701T), isolated from a smear-ripened cheese.</title>
        <authorList>
            <consortium name="US DOE Joint Genome Institute (JGI-PGF)"/>
            <person name="Walter F."/>
            <person name="Albersmeier A."/>
            <person name="Kalinowski J."/>
            <person name="Ruckert C."/>
        </authorList>
    </citation>
    <scope>NUCLEOTIDE SEQUENCE</scope>
    <source>
        <strain evidence="1">CGMCC 1.15958</strain>
    </source>
</reference>
<dbReference type="Gene3D" id="2.130.10.10">
    <property type="entry name" value="YVTN repeat-like/Quinoprotein amine dehydrogenase"/>
    <property type="match status" value="2"/>
</dbReference>